<protein>
    <recommendedName>
        <fullName evidence="4">SLH domain-containing protein</fullName>
    </recommendedName>
</protein>
<feature type="region of interest" description="Disordered" evidence="2">
    <location>
        <begin position="925"/>
        <end position="976"/>
    </location>
</feature>
<organism evidence="5 6">
    <name type="scientific">Paenibacillus ihbetae</name>
    <dbReference type="NCBI Taxonomy" id="1870820"/>
    <lineage>
        <taxon>Bacteria</taxon>
        <taxon>Bacillati</taxon>
        <taxon>Bacillota</taxon>
        <taxon>Bacilli</taxon>
        <taxon>Bacillales</taxon>
        <taxon>Paenibacillaceae</taxon>
        <taxon>Paenibacillus</taxon>
    </lineage>
</organism>
<feature type="domain" description="SLH" evidence="4">
    <location>
        <begin position="1183"/>
        <end position="1243"/>
    </location>
</feature>
<evidence type="ECO:0000256" key="2">
    <source>
        <dbReference type="SAM" id="MobiDB-lite"/>
    </source>
</evidence>
<dbReference type="Proteomes" id="UP000189059">
    <property type="component" value="Unassembled WGS sequence"/>
</dbReference>
<sequence length="1376" mass="150507">MFAKGSKYYWKRQLAILLSIVVVAGGFPLALAPQTANAAANGPGGVSQDLVSWFELTKGMDSGFEDNGTYITKLQDLADPNRVWVPYHTDRVLKLEDIGKAMINYHPVTVSFTATKKMQFKTNSELAIPATGAREVFSVQINGTTGFPWEFGGNETSSSAYQQNNISTHFGTSALKSFTPAETITVPHILNARAGNDWALSINGYLEKAEPTNSVDWTRNMGGTAGYHYIGAAHNRTFDGGQIAEVLVFNRKLNEEEREKVNSYLALKYGITLKTEAGDPADYVASNGTLMWAAADNSGFGHRITGIGKDVAGGLEQTQSKSQVEGANVAIALGDFEASNKENAQKNPIATDTTFLTFSDNGNPADYVNVIDDTDLPQALKHANDTTQSPATMMSRVYKVEKSADWTDAPITLQVDGADQEKYRIYLLTSNSPTFEQAAVTVVPADKVTGKATLNSSQLADGSYFTFVTQVDKRDLEQRANEIQAENLQEENYSAASWAAFDQALKEAEAALQNPAATQKEVDDALKALDDARNGLTADKSALQNRVDELEAENLAEENYSKDSWDAFQAALTHAEEVLQNPAATQKEVDEALQALNEARDGLRADKTELEATVNEIDNFMTSGGYDENNYTSESLTPFKDALQNAQDVLSKPDATQQEIDEANQALREAYENLVTKDAILEKLELKVFDAQGGAEIQLEPPFDGHQYLNYQAAVTESVYSAKLAFEELHPDSEVEVTFHGQKVDQWDDLQLQPGPNEIAVTVDYQGKKNTYTVIIYKTDKTELRELVNQVDGDINTGTLKEEDYTPESWAQFQQALQAAKDVLENKNATQQEVDAAQQALQEAQDRLVKKPAVVDKSELQQKVDEIQGKKNDGSLKESNYTPDSWRNLEEALKRAEDVLKKPDATQQEINDAKKALEEAFNLLKPATSGGGNNGGETPVTNPEPSKPSDVPGPSKSTDIKTTVNGENGSFATGSTKKDGDHEIIVVEVDKGKLSDILSKGNGQKLEIQVPGGKDVEVKGLTAADVKKLADTGSTLTIEDELLAIYPVPSKQLDLGEIAKQWNGAELQDIALNITIKRTSQELADSARKQAEAKGYELLVHPVDLDMTFTHVGKTVRSEQLNGYAPKYIALPEGIDPNRITTGVIVNPDGSVYHVPTVVTKVNNRYFALINDLRSSGTYSVIWNPQDFEDVQYHWGRADVNNIAARLDLKGNGDNTFSPNRHVTRSEFAEIVVLGLGLMRQDAPQNIYPDVPSTAWYRNAVALADEFDIVRGYTDGNFKGSLQITREQGFAMIARAYRLIQSENVPSQEQIASTLARYADGDKVASWAKGDVAQLIAAGIIQGNGPDHLSPKAQMTRAEVTALIARMLKVTNLIDK</sequence>
<dbReference type="PANTHER" id="PTHR43308:SF5">
    <property type="entry name" value="S-LAYER PROTEIN _ PEPTIDOGLYCAN ENDO-BETA-N-ACETYLGLUCOSAMINIDASE"/>
    <property type="match status" value="1"/>
</dbReference>
<evidence type="ECO:0000256" key="3">
    <source>
        <dbReference type="SAM" id="SignalP"/>
    </source>
</evidence>
<feature type="compositionally biased region" description="Polar residues" evidence="2">
    <location>
        <begin position="955"/>
        <end position="975"/>
    </location>
</feature>
<feature type="region of interest" description="Disordered" evidence="2">
    <location>
        <begin position="862"/>
        <end position="883"/>
    </location>
</feature>
<reference evidence="5 6" key="1">
    <citation type="submission" date="2016-12" db="EMBL/GenBank/DDBJ databases">
        <title>Genome sequencing and description of Paenibacillus sp. nov. from high altitude lake in the Indian Trans- Himalayas.</title>
        <authorList>
            <person name="Kiran S."/>
            <person name="Swarnkar M.K."/>
            <person name="Rana A."/>
            <person name="Tewari R."/>
            <person name="Gulati A."/>
        </authorList>
    </citation>
    <scope>NUCLEOTIDE SEQUENCE [LARGE SCALE GENOMIC DNA]</scope>
    <source>
        <strain evidence="5 6">IHBB 9951</strain>
    </source>
</reference>
<dbReference type="Pfam" id="PF26628">
    <property type="entry name" value="DUF8202"/>
    <property type="match status" value="1"/>
</dbReference>
<dbReference type="PANTHER" id="PTHR43308">
    <property type="entry name" value="OUTER MEMBRANE PROTEIN ALPHA-RELATED"/>
    <property type="match status" value="1"/>
</dbReference>
<accession>A0ABX3K3N6</accession>
<dbReference type="Gene3D" id="1.20.1270.70">
    <property type="entry name" value="Designed single chain three-helix bundle"/>
    <property type="match status" value="5"/>
</dbReference>
<keyword evidence="3" id="KW-0732">Signal</keyword>
<proteinExistence type="predicted"/>
<dbReference type="InterPro" id="IPR058515">
    <property type="entry name" value="DUF8202"/>
</dbReference>
<feature type="domain" description="SLH" evidence="4">
    <location>
        <begin position="1244"/>
        <end position="1307"/>
    </location>
</feature>
<dbReference type="EMBL" id="MRVI01000001">
    <property type="protein sequence ID" value="OOC64050.1"/>
    <property type="molecule type" value="Genomic_DNA"/>
</dbReference>
<comment type="caution">
    <text evidence="5">The sequence shown here is derived from an EMBL/GenBank/DDBJ whole genome shotgun (WGS) entry which is preliminary data.</text>
</comment>
<feature type="domain" description="SLH" evidence="4">
    <location>
        <begin position="1315"/>
        <end position="1376"/>
    </location>
</feature>
<gene>
    <name evidence="5" type="ORF">BBD40_20600</name>
</gene>
<evidence type="ECO:0000256" key="1">
    <source>
        <dbReference type="SAM" id="Coils"/>
    </source>
</evidence>
<evidence type="ECO:0000313" key="6">
    <source>
        <dbReference type="Proteomes" id="UP000189059"/>
    </source>
</evidence>
<evidence type="ECO:0000259" key="4">
    <source>
        <dbReference type="PROSITE" id="PS51272"/>
    </source>
</evidence>
<dbReference type="PROSITE" id="PS51272">
    <property type="entry name" value="SLH"/>
    <property type="match status" value="3"/>
</dbReference>
<keyword evidence="6" id="KW-1185">Reference proteome</keyword>
<feature type="chain" id="PRO_5046836795" description="SLH domain-containing protein" evidence="3">
    <location>
        <begin position="39"/>
        <end position="1376"/>
    </location>
</feature>
<feature type="coiled-coil region" evidence="1">
    <location>
        <begin position="820"/>
        <end position="847"/>
    </location>
</feature>
<feature type="compositionally biased region" description="Basic and acidic residues" evidence="2">
    <location>
        <begin position="862"/>
        <end position="876"/>
    </location>
</feature>
<dbReference type="Pfam" id="PF07554">
    <property type="entry name" value="FIVAR"/>
    <property type="match status" value="5"/>
</dbReference>
<dbReference type="RefSeq" id="WP_077568812.1">
    <property type="nucleotide sequence ID" value="NZ_MRVI01000001.1"/>
</dbReference>
<dbReference type="InterPro" id="IPR001119">
    <property type="entry name" value="SLH_dom"/>
</dbReference>
<name>A0ABX3K3N6_9BACL</name>
<feature type="coiled-coil region" evidence="1">
    <location>
        <begin position="526"/>
        <end position="560"/>
    </location>
</feature>
<dbReference type="Pfam" id="PF00395">
    <property type="entry name" value="SLH"/>
    <property type="match status" value="3"/>
</dbReference>
<keyword evidence="1" id="KW-0175">Coiled coil</keyword>
<dbReference type="InterPro" id="IPR051465">
    <property type="entry name" value="Cell_Envelope_Struct_Comp"/>
</dbReference>
<feature type="signal peptide" evidence="3">
    <location>
        <begin position="1"/>
        <end position="38"/>
    </location>
</feature>
<evidence type="ECO:0000313" key="5">
    <source>
        <dbReference type="EMBL" id="OOC64050.1"/>
    </source>
</evidence>
<feature type="coiled-coil region" evidence="1">
    <location>
        <begin position="586"/>
        <end position="613"/>
    </location>
</feature>